<evidence type="ECO:0000259" key="2">
    <source>
        <dbReference type="PROSITE" id="PS51390"/>
    </source>
</evidence>
<feature type="signal peptide" evidence="1">
    <location>
        <begin position="1"/>
        <end position="27"/>
    </location>
</feature>
<comment type="caution">
    <text evidence="3">The sequence shown here is derived from an EMBL/GenBank/DDBJ whole genome shotgun (WGS) entry which is preliminary data.</text>
</comment>
<dbReference type="GO" id="GO:0030414">
    <property type="term" value="F:peptidase inhibitor activity"/>
    <property type="evidence" value="ECO:0007669"/>
    <property type="project" value="InterPro"/>
</dbReference>
<accession>A0AAW0XKN9</accession>
<feature type="domain" description="WAP" evidence="2">
    <location>
        <begin position="57"/>
        <end position="116"/>
    </location>
</feature>
<evidence type="ECO:0000256" key="1">
    <source>
        <dbReference type="SAM" id="SignalP"/>
    </source>
</evidence>
<feature type="chain" id="PRO_5043766009" description="WAP domain-containing protein" evidence="1">
    <location>
        <begin position="28"/>
        <end position="124"/>
    </location>
</feature>
<keyword evidence="1" id="KW-0732">Signal</keyword>
<sequence>MQVGHTVRGGPAMLAVLLAVLLTAVLAMPQTHLKTHKCRKTCHNRYGKSLCCDSVPQNEFPRCPPMPRILVDCSDPGVMHKAVNIEVCKSDNDCKKNELCCDDICNTKQTVCMPSKVNIYYLFP</sequence>
<protein>
    <recommendedName>
        <fullName evidence="2">WAP domain-containing protein</fullName>
    </recommendedName>
</protein>
<dbReference type="GO" id="GO:0005576">
    <property type="term" value="C:extracellular region"/>
    <property type="evidence" value="ECO:0007669"/>
    <property type="project" value="InterPro"/>
</dbReference>
<evidence type="ECO:0000313" key="4">
    <source>
        <dbReference type="Proteomes" id="UP001445076"/>
    </source>
</evidence>
<dbReference type="InterPro" id="IPR008197">
    <property type="entry name" value="WAP_dom"/>
</dbReference>
<gene>
    <name evidence="3" type="ORF">OTU49_000805</name>
</gene>
<dbReference type="EMBL" id="JARKIK010000022">
    <property type="protein sequence ID" value="KAK8744442.1"/>
    <property type="molecule type" value="Genomic_DNA"/>
</dbReference>
<name>A0AAW0XKN9_CHEQU</name>
<proteinExistence type="predicted"/>
<evidence type="ECO:0000313" key="3">
    <source>
        <dbReference type="EMBL" id="KAK8744442.1"/>
    </source>
</evidence>
<dbReference type="AlphaFoldDB" id="A0AAW0XKN9"/>
<keyword evidence="4" id="KW-1185">Reference proteome</keyword>
<organism evidence="3 4">
    <name type="scientific">Cherax quadricarinatus</name>
    <name type="common">Australian red claw crayfish</name>
    <dbReference type="NCBI Taxonomy" id="27406"/>
    <lineage>
        <taxon>Eukaryota</taxon>
        <taxon>Metazoa</taxon>
        <taxon>Ecdysozoa</taxon>
        <taxon>Arthropoda</taxon>
        <taxon>Crustacea</taxon>
        <taxon>Multicrustacea</taxon>
        <taxon>Malacostraca</taxon>
        <taxon>Eumalacostraca</taxon>
        <taxon>Eucarida</taxon>
        <taxon>Decapoda</taxon>
        <taxon>Pleocyemata</taxon>
        <taxon>Astacidea</taxon>
        <taxon>Parastacoidea</taxon>
        <taxon>Parastacidae</taxon>
        <taxon>Cherax</taxon>
    </lineage>
</organism>
<dbReference type="PROSITE" id="PS51390">
    <property type="entry name" value="WAP"/>
    <property type="match status" value="1"/>
</dbReference>
<reference evidence="3 4" key="1">
    <citation type="journal article" date="2024" name="BMC Genomics">
        <title>Genome assembly of redclaw crayfish (Cherax quadricarinatus) provides insights into its immune adaptation and hypoxia tolerance.</title>
        <authorList>
            <person name="Liu Z."/>
            <person name="Zheng J."/>
            <person name="Li H."/>
            <person name="Fang K."/>
            <person name="Wang S."/>
            <person name="He J."/>
            <person name="Zhou D."/>
            <person name="Weng S."/>
            <person name="Chi M."/>
            <person name="Gu Z."/>
            <person name="He J."/>
            <person name="Li F."/>
            <person name="Wang M."/>
        </authorList>
    </citation>
    <scope>NUCLEOTIDE SEQUENCE [LARGE SCALE GENOMIC DNA]</scope>
    <source>
        <strain evidence="3">ZL_2023a</strain>
    </source>
</reference>
<dbReference type="Proteomes" id="UP001445076">
    <property type="component" value="Unassembled WGS sequence"/>
</dbReference>